<dbReference type="Gene3D" id="2.60.120.380">
    <property type="match status" value="1"/>
</dbReference>
<organism evidence="4 5">
    <name type="scientific">Sulfidibacter corallicola</name>
    <dbReference type="NCBI Taxonomy" id="2818388"/>
    <lineage>
        <taxon>Bacteria</taxon>
        <taxon>Pseudomonadati</taxon>
        <taxon>Acidobacteriota</taxon>
        <taxon>Holophagae</taxon>
        <taxon>Acanthopleuribacterales</taxon>
        <taxon>Acanthopleuribacteraceae</taxon>
        <taxon>Sulfidibacter</taxon>
    </lineage>
</organism>
<sequence>MRMTLGTRPVLCSIFLIFFCSQLVQVAAAVPPMIKTEWGQSAPYNRQTPLLSGERTYPGCTTLALAQILNYYRYRDRGFNSVSYWLDNENLDPRYLELDLTQTVFPWNHMPDHLRGATQDEIDAVSTFIFQVGVALNVQFDLGTGSPATGKQLENAVRYAFGYNNKGRRQMYVALRATADGYKLYSDEEWRAMVIDELDQGRPVLHMARNQNGEGHAFVIDGYDDSGQVHVNWGWAGHANGYYDLFHLQPEGSESVWNREAMIYVGLEPEDGFAAAMAGDTPDGDWIETSHAATVQAGEWRHFGPFDVGEGTFDVRMQGTGDADLHLRSEAAPTETEYDCRPYLEGSDEQCSLEGPGRIFVAVNGYADRSVVDLIVRYPRPTPAPGGDGPDPQPTIEGVDLILRDAALAFDEAVADTQVPVSVEVFNAGNLSAGPTRLKYYFSTDAVWDSGDTYRNYDAVSALAGSAGSEESANVRIPVGTEPGSWYIVLVADANGDLAETDESNNWVALPIRVR</sequence>
<dbReference type="InterPro" id="IPR038765">
    <property type="entry name" value="Papain-like_cys_pep_sf"/>
</dbReference>
<dbReference type="Pfam" id="PF07705">
    <property type="entry name" value="CARDB"/>
    <property type="match status" value="1"/>
</dbReference>
<dbReference type="Gene3D" id="2.60.40.10">
    <property type="entry name" value="Immunoglobulins"/>
    <property type="match status" value="1"/>
</dbReference>
<evidence type="ECO:0000313" key="5">
    <source>
        <dbReference type="Proteomes" id="UP000663929"/>
    </source>
</evidence>
<dbReference type="EMBL" id="CP071793">
    <property type="protein sequence ID" value="QTD53322.1"/>
    <property type="molecule type" value="Genomic_DNA"/>
</dbReference>
<feature type="active site" description="Nucleophile" evidence="1">
    <location>
        <position position="60"/>
    </location>
</feature>
<dbReference type="InterPro" id="IPR011635">
    <property type="entry name" value="CARDB"/>
</dbReference>
<feature type="chain" id="PRO_5035189750" evidence="2">
    <location>
        <begin position="29"/>
        <end position="515"/>
    </location>
</feature>
<evidence type="ECO:0000256" key="2">
    <source>
        <dbReference type="SAM" id="SignalP"/>
    </source>
</evidence>
<accession>A0A8A4TWI1</accession>
<dbReference type="GO" id="GO:0008234">
    <property type="term" value="F:cysteine-type peptidase activity"/>
    <property type="evidence" value="ECO:0007669"/>
    <property type="project" value="InterPro"/>
</dbReference>
<dbReference type="Proteomes" id="UP000663929">
    <property type="component" value="Chromosome"/>
</dbReference>
<dbReference type="KEGG" id="scor:J3U87_12780"/>
<dbReference type="PRINTS" id="PR00797">
    <property type="entry name" value="STREPTOPAIN"/>
</dbReference>
<protein>
    <submittedName>
        <fullName evidence="4">C10 family peptidase</fullName>
    </submittedName>
</protein>
<keyword evidence="5" id="KW-1185">Reference proteome</keyword>
<proteinExistence type="predicted"/>
<evidence type="ECO:0000259" key="3">
    <source>
        <dbReference type="Pfam" id="PF07705"/>
    </source>
</evidence>
<dbReference type="Gene3D" id="3.90.70.50">
    <property type="entry name" value="Peptidase C10, streptopain"/>
    <property type="match status" value="1"/>
</dbReference>
<feature type="active site" description="Proton acceptor" evidence="1">
    <location>
        <position position="216"/>
    </location>
</feature>
<evidence type="ECO:0000313" key="4">
    <source>
        <dbReference type="EMBL" id="QTD53322.1"/>
    </source>
</evidence>
<gene>
    <name evidence="4" type="ORF">J3U87_12780</name>
</gene>
<dbReference type="InterPro" id="IPR000200">
    <property type="entry name" value="Peptidase_C10"/>
</dbReference>
<feature type="signal peptide" evidence="2">
    <location>
        <begin position="1"/>
        <end position="28"/>
    </location>
</feature>
<dbReference type="InterPro" id="IPR044934">
    <property type="entry name" value="Streptopain_sf"/>
</dbReference>
<feature type="domain" description="CARDB" evidence="3">
    <location>
        <begin position="400"/>
        <end position="508"/>
    </location>
</feature>
<dbReference type="InterPro" id="IPR013783">
    <property type="entry name" value="Ig-like_fold"/>
</dbReference>
<keyword evidence="2" id="KW-0732">Signal</keyword>
<evidence type="ECO:0000256" key="1">
    <source>
        <dbReference type="PIRSR" id="PIRSR600200-1"/>
    </source>
</evidence>
<dbReference type="AlphaFoldDB" id="A0A8A4TWI1"/>
<name>A0A8A4TWI1_SULCO</name>
<dbReference type="Pfam" id="PF01640">
    <property type="entry name" value="Peptidase_C10"/>
    <property type="match status" value="1"/>
</dbReference>
<reference evidence="4" key="1">
    <citation type="submission" date="2021-03" db="EMBL/GenBank/DDBJ databases">
        <title>Acanthopleuribacteraceae sp. M133.</title>
        <authorList>
            <person name="Wang G."/>
        </authorList>
    </citation>
    <scope>NUCLEOTIDE SEQUENCE</scope>
    <source>
        <strain evidence="4">M133</strain>
    </source>
</reference>
<dbReference type="SUPFAM" id="SSF54001">
    <property type="entry name" value="Cysteine proteinases"/>
    <property type="match status" value="1"/>
</dbReference>
<dbReference type="GO" id="GO:0006508">
    <property type="term" value="P:proteolysis"/>
    <property type="evidence" value="ECO:0007669"/>
    <property type="project" value="InterPro"/>
</dbReference>
<dbReference type="RefSeq" id="WP_237383424.1">
    <property type="nucleotide sequence ID" value="NZ_CP071793.1"/>
</dbReference>